<accession>A0ABY4IEV3</accession>
<evidence type="ECO:0000256" key="2">
    <source>
        <dbReference type="ARBA" id="ARBA00004401"/>
    </source>
</evidence>
<evidence type="ECO:0000256" key="3">
    <source>
        <dbReference type="ARBA" id="ARBA00009370"/>
    </source>
</evidence>
<keyword evidence="6 7" id="KW-0378">Hydrolase</keyword>
<dbReference type="InterPro" id="IPR036286">
    <property type="entry name" value="LexA/Signal_pep-like_sf"/>
</dbReference>
<dbReference type="PRINTS" id="PR00727">
    <property type="entry name" value="LEADERPTASE"/>
</dbReference>
<keyword evidence="7" id="KW-1133">Transmembrane helix</keyword>
<dbReference type="PROSITE" id="PS00761">
    <property type="entry name" value="SPASE_I_3"/>
    <property type="match status" value="1"/>
</dbReference>
<dbReference type="InterPro" id="IPR019533">
    <property type="entry name" value="Peptidase_S26"/>
</dbReference>
<keyword evidence="7" id="KW-0812">Transmembrane</keyword>
<dbReference type="EMBL" id="CP078076">
    <property type="protein sequence ID" value="UPL11299.1"/>
    <property type="molecule type" value="Genomic_DNA"/>
</dbReference>
<evidence type="ECO:0000313" key="10">
    <source>
        <dbReference type="Proteomes" id="UP000831467"/>
    </source>
</evidence>
<dbReference type="PANTHER" id="PTHR43390:SF1">
    <property type="entry name" value="CHLOROPLAST PROCESSING PEPTIDASE"/>
    <property type="match status" value="1"/>
</dbReference>
<dbReference type="CDD" id="cd06530">
    <property type="entry name" value="S26_SPase_I"/>
    <property type="match status" value="1"/>
</dbReference>
<dbReference type="GO" id="GO:0009003">
    <property type="term" value="F:signal peptidase activity"/>
    <property type="evidence" value="ECO:0007669"/>
    <property type="project" value="UniProtKB-EC"/>
</dbReference>
<sequence>MTTTEHQRPRRRFFRSVWFHAALALTLALIVIAFVGQPSSSSMAPTLQPGDRLIVNRLAYLAADPAPGDIVVFRPGDDWERPAASGNALAAGLNAIGETTGLRPYVLVKRVIAGPGQTVECCDADGSVLVDGVPLDEPYVVQDLPFVAGDLDCTSTPTSARCFPALTVPDDSYLVLGDNRTNSADSVYPCRGDPDADDGCARWMMRDEVFGKAGPILWPINRWGGP</sequence>
<evidence type="ECO:0000256" key="5">
    <source>
        <dbReference type="ARBA" id="ARBA00022670"/>
    </source>
</evidence>
<comment type="subcellular location">
    <subcellularLocation>
        <location evidence="2">Cell membrane</location>
        <topology evidence="2">Single-pass type II membrane protein</topology>
    </subcellularLocation>
    <subcellularLocation>
        <location evidence="7">Membrane</location>
        <topology evidence="7">Single-pass type II membrane protein</topology>
    </subcellularLocation>
</comment>
<evidence type="ECO:0000256" key="6">
    <source>
        <dbReference type="ARBA" id="ARBA00022801"/>
    </source>
</evidence>
<dbReference type="NCBIfam" id="TIGR02227">
    <property type="entry name" value="sigpep_I_bact"/>
    <property type="match status" value="1"/>
</dbReference>
<protein>
    <recommendedName>
        <fullName evidence="4 7">Signal peptidase I</fullName>
        <ecNumber evidence="4 7">3.4.21.89</ecNumber>
    </recommendedName>
</protein>
<evidence type="ECO:0000256" key="1">
    <source>
        <dbReference type="ARBA" id="ARBA00000677"/>
    </source>
</evidence>
<comment type="similarity">
    <text evidence="3 7">Belongs to the peptidase S26 family.</text>
</comment>
<reference evidence="9 10" key="1">
    <citation type="submission" date="2021-06" db="EMBL/GenBank/DDBJ databases">
        <title>Genome-based taxonomic framework of Microbacterium strains isolated from marine environment, the description of four new species and reclassification of four preexisting species.</title>
        <authorList>
            <person name="Lee S.D."/>
            <person name="Kim S.-M."/>
            <person name="Byeon Y.-S."/>
            <person name="Yang H.L."/>
            <person name="Kim I.S."/>
        </authorList>
    </citation>
    <scope>NUCLEOTIDE SEQUENCE [LARGE SCALE GENOMIC DNA]</scope>
    <source>
        <strain evidence="9 10">SSW1-51</strain>
    </source>
</reference>
<gene>
    <name evidence="9" type="primary">lepB</name>
    <name evidence="9" type="ORF">KV394_09310</name>
</gene>
<feature type="transmembrane region" description="Helical" evidence="7">
    <location>
        <begin position="17"/>
        <end position="36"/>
    </location>
</feature>
<dbReference type="SUPFAM" id="SSF51306">
    <property type="entry name" value="LexA/Signal peptidase"/>
    <property type="match status" value="1"/>
</dbReference>
<dbReference type="Pfam" id="PF10502">
    <property type="entry name" value="Peptidase_S26"/>
    <property type="match status" value="1"/>
</dbReference>
<dbReference type="InterPro" id="IPR000223">
    <property type="entry name" value="Pept_S26A_signal_pept_1"/>
</dbReference>
<evidence type="ECO:0000313" key="9">
    <source>
        <dbReference type="EMBL" id="UPL11299.1"/>
    </source>
</evidence>
<dbReference type="RefSeq" id="WP_247981305.1">
    <property type="nucleotide sequence ID" value="NZ_CP078076.1"/>
</dbReference>
<comment type="catalytic activity">
    <reaction evidence="1 7">
        <text>Cleavage of hydrophobic, N-terminal signal or leader sequences from secreted and periplasmic proteins.</text>
        <dbReference type="EC" id="3.4.21.89"/>
    </reaction>
</comment>
<keyword evidence="7" id="KW-0472">Membrane</keyword>
<dbReference type="InterPro" id="IPR019758">
    <property type="entry name" value="Pept_S26A_signal_pept_1_CS"/>
</dbReference>
<organism evidence="9 10">
    <name type="scientific">Microbacterium sufflavum</name>
    <dbReference type="NCBI Taxonomy" id="2851649"/>
    <lineage>
        <taxon>Bacteria</taxon>
        <taxon>Bacillati</taxon>
        <taxon>Actinomycetota</taxon>
        <taxon>Actinomycetes</taxon>
        <taxon>Micrococcales</taxon>
        <taxon>Microbacteriaceae</taxon>
        <taxon>Microbacterium</taxon>
    </lineage>
</organism>
<dbReference type="Proteomes" id="UP000831467">
    <property type="component" value="Chromosome"/>
</dbReference>
<keyword evidence="5 7" id="KW-0645">Protease</keyword>
<feature type="domain" description="Peptidase S26" evidence="8">
    <location>
        <begin position="21"/>
        <end position="188"/>
    </location>
</feature>
<evidence type="ECO:0000259" key="8">
    <source>
        <dbReference type="Pfam" id="PF10502"/>
    </source>
</evidence>
<dbReference type="Gene3D" id="2.10.109.10">
    <property type="entry name" value="Umud Fragment, subunit A"/>
    <property type="match status" value="1"/>
</dbReference>
<keyword evidence="10" id="KW-1185">Reference proteome</keyword>
<dbReference type="PANTHER" id="PTHR43390">
    <property type="entry name" value="SIGNAL PEPTIDASE I"/>
    <property type="match status" value="1"/>
</dbReference>
<evidence type="ECO:0000256" key="4">
    <source>
        <dbReference type="ARBA" id="ARBA00013208"/>
    </source>
</evidence>
<proteinExistence type="inferred from homology"/>
<dbReference type="EC" id="3.4.21.89" evidence="4 7"/>
<dbReference type="InterPro" id="IPR019756">
    <property type="entry name" value="Pept_S26A_signal_pept_1_Ser-AS"/>
</dbReference>
<evidence type="ECO:0000256" key="7">
    <source>
        <dbReference type="RuleBase" id="RU362042"/>
    </source>
</evidence>
<name>A0ABY4IEV3_9MICO</name>
<dbReference type="PROSITE" id="PS00501">
    <property type="entry name" value="SPASE_I_1"/>
    <property type="match status" value="1"/>
</dbReference>